<evidence type="ECO:0008006" key="3">
    <source>
        <dbReference type="Google" id="ProtNLM"/>
    </source>
</evidence>
<evidence type="ECO:0000313" key="1">
    <source>
        <dbReference type="EMBL" id="GAA4962584.1"/>
    </source>
</evidence>
<protein>
    <recommendedName>
        <fullName evidence="3">GLPGLI family protein</fullName>
    </recommendedName>
</protein>
<proteinExistence type="predicted"/>
<name>A0ABP9H6Y2_9FLAO</name>
<dbReference type="RefSeq" id="WP_345164885.1">
    <property type="nucleotide sequence ID" value="NZ_BAABJK010000004.1"/>
</dbReference>
<sequence length="228" mass="27387">MKQLITLILTLSTIFCFSQKQYEFDYLIEYKHTFYNDSLTEKTISRYYLTNAKKNSYLAVITNLDSLNYQMDFKDENGLSFNVNFLKSDLIKAELINVECDYIWKYRNPYKFRIKEYDFFNLKDTLINGIVYARYKLTSIKPKKEKRKKLGTEIYIIDKNTKFHLPVLYFSTAYEEWRSKKNIPNGIFKERLLFEYSGKLSIKEEIVGYNKINKKIIINAKCDYTENE</sequence>
<dbReference type="Proteomes" id="UP001501692">
    <property type="component" value="Unassembled WGS sequence"/>
</dbReference>
<reference evidence="2" key="1">
    <citation type="journal article" date="2019" name="Int. J. Syst. Evol. Microbiol.">
        <title>The Global Catalogue of Microorganisms (GCM) 10K type strain sequencing project: providing services to taxonomists for standard genome sequencing and annotation.</title>
        <authorList>
            <consortium name="The Broad Institute Genomics Platform"/>
            <consortium name="The Broad Institute Genome Sequencing Center for Infectious Disease"/>
            <person name="Wu L."/>
            <person name="Ma J."/>
        </authorList>
    </citation>
    <scope>NUCLEOTIDE SEQUENCE [LARGE SCALE GENOMIC DNA]</scope>
    <source>
        <strain evidence="2">JCM 18287</strain>
    </source>
</reference>
<comment type="caution">
    <text evidence="1">The sequence shown here is derived from an EMBL/GenBank/DDBJ whole genome shotgun (WGS) entry which is preliminary data.</text>
</comment>
<keyword evidence="2" id="KW-1185">Reference proteome</keyword>
<dbReference type="EMBL" id="BAABJK010000004">
    <property type="protein sequence ID" value="GAA4962584.1"/>
    <property type="molecule type" value="Genomic_DNA"/>
</dbReference>
<gene>
    <name evidence="1" type="ORF">GCM10023315_08490</name>
</gene>
<evidence type="ECO:0000313" key="2">
    <source>
        <dbReference type="Proteomes" id="UP001501692"/>
    </source>
</evidence>
<organism evidence="1 2">
    <name type="scientific">Algibacter aquimarinus</name>
    <dbReference type="NCBI Taxonomy" id="1136748"/>
    <lineage>
        <taxon>Bacteria</taxon>
        <taxon>Pseudomonadati</taxon>
        <taxon>Bacteroidota</taxon>
        <taxon>Flavobacteriia</taxon>
        <taxon>Flavobacteriales</taxon>
        <taxon>Flavobacteriaceae</taxon>
        <taxon>Algibacter</taxon>
    </lineage>
</organism>
<accession>A0ABP9H6Y2</accession>